<dbReference type="InterPro" id="IPR000033">
    <property type="entry name" value="LDLR_classB_rpt"/>
</dbReference>
<proteinExistence type="predicted"/>
<evidence type="ECO:0000313" key="3">
    <source>
        <dbReference type="Proteomes" id="UP000683360"/>
    </source>
</evidence>
<dbReference type="PANTHER" id="PTHR46513">
    <property type="entry name" value="VITELLOGENIN RECEPTOR-LIKE PROTEIN-RELATED-RELATED"/>
    <property type="match status" value="1"/>
</dbReference>
<dbReference type="Proteomes" id="UP000683360">
    <property type="component" value="Unassembled WGS sequence"/>
</dbReference>
<dbReference type="EMBL" id="CAJPWZ010001022">
    <property type="protein sequence ID" value="CAG2205369.1"/>
    <property type="molecule type" value="Genomic_DNA"/>
</dbReference>
<dbReference type="PANTHER" id="PTHR46513:SF13">
    <property type="entry name" value="EGF-LIKE DOMAIN-CONTAINING PROTEIN"/>
    <property type="match status" value="1"/>
</dbReference>
<dbReference type="Gene3D" id="2.120.10.30">
    <property type="entry name" value="TolB, C-terminal domain"/>
    <property type="match status" value="1"/>
</dbReference>
<dbReference type="AlphaFoldDB" id="A0A8S3REZ9"/>
<evidence type="ECO:0000313" key="2">
    <source>
        <dbReference type="EMBL" id="CAG2205369.1"/>
    </source>
</evidence>
<dbReference type="OrthoDB" id="428342at2759"/>
<accession>A0A8S3REZ9</accession>
<comment type="caution">
    <text evidence="2">The sequence shown here is derived from an EMBL/GenBank/DDBJ whole genome shotgun (WGS) entry which is preliminary data.</text>
</comment>
<reference evidence="2" key="1">
    <citation type="submission" date="2021-03" db="EMBL/GenBank/DDBJ databases">
        <authorList>
            <person name="Bekaert M."/>
        </authorList>
    </citation>
    <scope>NUCLEOTIDE SEQUENCE</scope>
</reference>
<dbReference type="GO" id="GO:0017147">
    <property type="term" value="F:Wnt-protein binding"/>
    <property type="evidence" value="ECO:0007669"/>
    <property type="project" value="TreeGrafter"/>
</dbReference>
<name>A0A8S3REZ9_MYTED</name>
<evidence type="ECO:0000256" key="1">
    <source>
        <dbReference type="SAM" id="MobiDB-lite"/>
    </source>
</evidence>
<sequence>MADDNVEEFLEDESLSEKEFHLQNPDVVIRGTTLRHSATTDTLDSVYLEPTAVEEDVQDIITAIPDLVKESTDSDSATGILEETIETVIDVGKKVIDQIPDVGKKVIDQIPGPVKELKNTNEAQGQMNISSYFADQNSLDDPFNSSAFVNVSSEDAIQTTEEKILEENVFDNFVEEESSVHQHLESRLSHEEPESVDFQVESDVNVMEASLQLIDDKEDFEMFTAENDPDPEFTEYGVSPGSSLLSERIHQMHLSESDQNEQEHSGFVGSIDRQLSSASHHSVGSEPIISPLPVSQFSSNQFSPFATPTHQPVPLPPVPASQLPSQPTPTHQNVHSPLANIPPSQPLGQPAAETNPSFETATPVIPTEVPLKTPPHTTAFSDTTGEDLFLSSIQMSDSDRQHDAWLPGDHSNFTPVAENLSTPGLVVNEPQGDPVRDLVYRYMGEQEAIKRQVLTIDSVTQNIEGLQKLIAGGCYRSAVDLTGRLLTETGQGPDQVGQITTHTTHSLQLWFCRFALLMKLRYYSIAESEFQAFQNLDTPDLYYEYYPRMYPGRKDKPSLLIARDGVSIKEEPLWNTKKIVNVSPSSGLPVSVDYHWEKQFIYYSEMPAGELYRVKLGDDGSVSPRESIITTKSIDFSQYAVDWVQDKIYWIDVEKNDTLYVSNLDGTMIKTLAVLNRVRKTKPILDPYKKYIYFTSSNGIERIGMNGRDRKVIYSDIFFIGTDLGSDMAIDFKTDRIYYIEKMYSRISSMKSDGTDNRQELTNVYKSKFLTCYMGNLYYLGSKYDLDTFMRYNPSTGATTQQDLDNILWDYRIYHPFAQVSGTNPCGSNNGGCTHLCLPNHTGNPAYICECPDKYEKQGNTCVESS</sequence>
<dbReference type="GO" id="GO:0042813">
    <property type="term" value="F:Wnt receptor activity"/>
    <property type="evidence" value="ECO:0007669"/>
    <property type="project" value="TreeGrafter"/>
</dbReference>
<keyword evidence="3" id="KW-1185">Reference proteome</keyword>
<dbReference type="InterPro" id="IPR050778">
    <property type="entry name" value="Cueball_EGF_LRP_Nidogen"/>
</dbReference>
<organism evidence="2 3">
    <name type="scientific">Mytilus edulis</name>
    <name type="common">Blue mussel</name>
    <dbReference type="NCBI Taxonomy" id="6550"/>
    <lineage>
        <taxon>Eukaryota</taxon>
        <taxon>Metazoa</taxon>
        <taxon>Spiralia</taxon>
        <taxon>Lophotrochozoa</taxon>
        <taxon>Mollusca</taxon>
        <taxon>Bivalvia</taxon>
        <taxon>Autobranchia</taxon>
        <taxon>Pteriomorphia</taxon>
        <taxon>Mytilida</taxon>
        <taxon>Mytiloidea</taxon>
        <taxon>Mytilidae</taxon>
        <taxon>Mytilinae</taxon>
        <taxon>Mytilus</taxon>
    </lineage>
</organism>
<dbReference type="SMART" id="SM00135">
    <property type="entry name" value="LY"/>
    <property type="match status" value="4"/>
</dbReference>
<dbReference type="GO" id="GO:0005886">
    <property type="term" value="C:plasma membrane"/>
    <property type="evidence" value="ECO:0007669"/>
    <property type="project" value="TreeGrafter"/>
</dbReference>
<dbReference type="InterPro" id="IPR011042">
    <property type="entry name" value="6-blade_b-propeller_TolB-like"/>
</dbReference>
<gene>
    <name evidence="2" type="ORF">MEDL_19806</name>
</gene>
<protein>
    <submittedName>
        <fullName evidence="2">TRAPPC12</fullName>
    </submittedName>
</protein>
<dbReference type="SUPFAM" id="SSF63825">
    <property type="entry name" value="YWTD domain"/>
    <property type="match status" value="1"/>
</dbReference>
<feature type="region of interest" description="Disordered" evidence="1">
    <location>
        <begin position="300"/>
        <end position="334"/>
    </location>
</feature>
<dbReference type="GO" id="GO:0060070">
    <property type="term" value="P:canonical Wnt signaling pathway"/>
    <property type="evidence" value="ECO:0007669"/>
    <property type="project" value="TreeGrafter"/>
</dbReference>